<dbReference type="RefSeq" id="XP_018687524.1">
    <property type="nucleotide sequence ID" value="XM_018843197.1"/>
</dbReference>
<evidence type="ECO:0000313" key="2">
    <source>
        <dbReference type="EMBL" id="OAP54157.1"/>
    </source>
</evidence>
<accession>A0A178Z354</accession>
<evidence type="ECO:0000313" key="3">
    <source>
        <dbReference type="Proteomes" id="UP000078343"/>
    </source>
</evidence>
<sequence length="488" mass="54910">MAQDSPRVDESGTPTRSNEISVRIGSGFGDGPQTTLTASERNKQNKRKGDILLSVGGEQTTKKNKSGELSNELSGSAKEIHDQCPPLEVSNISQKLQQEGKDVGRDLGIFLEGDLVILKLRGRDIPAADADSAEVNLFKSALAAALMLTENKHPAETWWRWAAQQIDMFLRNRETCDGETAVDIRELLRGTRRRDGDERPRGEQDDTPQTGEGQENGKLARQYPKSMNMPGGGKALAPRGSKSLISTKTPIEKGMALKGRKKVRRPLSEVFPTLPFDHPNQSKVVTKAQLYAFIKEYPTQKQKRHELLPKYFNPRGYLYLQGIGKELVSEWVTRMEVVVNTGAAWPEDLLSRTVMSNILAWYSRTVAHYSTNNAICKGVRRAKLEERRDPNTGRFLNTDHGVRPFDDLGVGRTQTFSRVQSTEIKYLQKGQADERMKRERRDRMLSTLHQLLVGDIGEFLAESEELMARDAEELDEDYAEIARLWMGI</sequence>
<gene>
    <name evidence="2" type="ORF">AYL99_11692</name>
</gene>
<proteinExistence type="predicted"/>
<name>A0A178Z354_9EURO</name>
<feature type="region of interest" description="Disordered" evidence="1">
    <location>
        <begin position="187"/>
        <end position="240"/>
    </location>
</feature>
<evidence type="ECO:0000256" key="1">
    <source>
        <dbReference type="SAM" id="MobiDB-lite"/>
    </source>
</evidence>
<keyword evidence="3" id="KW-1185">Reference proteome</keyword>
<feature type="compositionally biased region" description="Basic and acidic residues" evidence="1">
    <location>
        <begin position="40"/>
        <end position="50"/>
    </location>
</feature>
<comment type="caution">
    <text evidence="2">The sequence shown here is derived from an EMBL/GenBank/DDBJ whole genome shotgun (WGS) entry which is preliminary data.</text>
</comment>
<dbReference type="AlphaFoldDB" id="A0A178Z354"/>
<dbReference type="EMBL" id="LVYI01000015">
    <property type="protein sequence ID" value="OAP54157.1"/>
    <property type="molecule type" value="Genomic_DNA"/>
</dbReference>
<reference evidence="2 3" key="1">
    <citation type="submission" date="2016-04" db="EMBL/GenBank/DDBJ databases">
        <title>Draft genome of Fonsecaea erecta CBS 125763.</title>
        <authorList>
            <person name="Weiss V.A."/>
            <person name="Vicente V.A."/>
            <person name="Raittz R.T."/>
            <person name="Moreno L.F."/>
            <person name="De Souza E.M."/>
            <person name="Pedrosa F.O."/>
            <person name="Steffens M.B."/>
            <person name="Faoro H."/>
            <person name="Tadra-Sfeir M.Z."/>
            <person name="Najafzadeh M.J."/>
            <person name="Felipe M.S."/>
            <person name="Teixeira M."/>
            <person name="Sun J."/>
            <person name="Xi L."/>
            <person name="Gomes R."/>
            <person name="De Azevedo C.M."/>
            <person name="Salgado C.G."/>
            <person name="Da Silva M.B."/>
            <person name="Nascimento M.F."/>
            <person name="Queiroz-Telles F."/>
            <person name="Attili D.S."/>
            <person name="Gorbushina A."/>
        </authorList>
    </citation>
    <scope>NUCLEOTIDE SEQUENCE [LARGE SCALE GENOMIC DNA]</scope>
    <source>
        <strain evidence="2 3">CBS 125763</strain>
    </source>
</reference>
<dbReference type="GeneID" id="30015860"/>
<dbReference type="Proteomes" id="UP000078343">
    <property type="component" value="Unassembled WGS sequence"/>
</dbReference>
<feature type="region of interest" description="Disordered" evidence="1">
    <location>
        <begin position="1"/>
        <end position="77"/>
    </location>
</feature>
<organism evidence="2 3">
    <name type="scientific">Fonsecaea erecta</name>
    <dbReference type="NCBI Taxonomy" id="1367422"/>
    <lineage>
        <taxon>Eukaryota</taxon>
        <taxon>Fungi</taxon>
        <taxon>Dikarya</taxon>
        <taxon>Ascomycota</taxon>
        <taxon>Pezizomycotina</taxon>
        <taxon>Eurotiomycetes</taxon>
        <taxon>Chaetothyriomycetidae</taxon>
        <taxon>Chaetothyriales</taxon>
        <taxon>Herpotrichiellaceae</taxon>
        <taxon>Fonsecaea</taxon>
    </lineage>
</organism>
<dbReference type="OrthoDB" id="10288281at2759"/>
<feature type="compositionally biased region" description="Basic and acidic residues" evidence="1">
    <location>
        <begin position="1"/>
        <end position="10"/>
    </location>
</feature>
<protein>
    <submittedName>
        <fullName evidence="2">Uncharacterized protein</fullName>
    </submittedName>
</protein>
<feature type="compositionally biased region" description="Basic and acidic residues" evidence="1">
    <location>
        <begin position="187"/>
        <end position="204"/>
    </location>
</feature>